<dbReference type="EMBL" id="CM056741">
    <property type="protein sequence ID" value="KAJ8682430.1"/>
    <property type="molecule type" value="Genomic_DNA"/>
</dbReference>
<protein>
    <submittedName>
        <fullName evidence="1">Uncharacterized protein</fullName>
    </submittedName>
</protein>
<organism evidence="1 2">
    <name type="scientific">Eretmocerus hayati</name>
    <dbReference type="NCBI Taxonomy" id="131215"/>
    <lineage>
        <taxon>Eukaryota</taxon>
        <taxon>Metazoa</taxon>
        <taxon>Ecdysozoa</taxon>
        <taxon>Arthropoda</taxon>
        <taxon>Hexapoda</taxon>
        <taxon>Insecta</taxon>
        <taxon>Pterygota</taxon>
        <taxon>Neoptera</taxon>
        <taxon>Endopterygota</taxon>
        <taxon>Hymenoptera</taxon>
        <taxon>Apocrita</taxon>
        <taxon>Proctotrupomorpha</taxon>
        <taxon>Chalcidoidea</taxon>
        <taxon>Aphelinidae</taxon>
        <taxon>Aphelininae</taxon>
        <taxon>Eretmocerus</taxon>
    </lineage>
</organism>
<comment type="caution">
    <text evidence="1">The sequence shown here is derived from an EMBL/GenBank/DDBJ whole genome shotgun (WGS) entry which is preliminary data.</text>
</comment>
<proteinExistence type="predicted"/>
<name>A0ACC2PG82_9HYME</name>
<sequence length="192" mass="20842">MKASNFAVLALALIAVGVNAQNDAGIAQDVSNVGSAPVIPEGTGNMEQSLVTSPAEAPVIQAPVVHEMPTDLSVNPSAPVTTDSILSDLWAFIEEVTKGNTIPDAFIRMEMKRINRNLYSVFGYKIVRLRDCPEAKDKDLGTPFYTTLQDIFTQKMDVDSAVKNGLLRLRNQGLKRFGLMVVGKDECPNAVY</sequence>
<keyword evidence="2" id="KW-1185">Reference proteome</keyword>
<gene>
    <name evidence="1" type="ORF">QAD02_018222</name>
</gene>
<reference evidence="1" key="1">
    <citation type="submission" date="2023-04" db="EMBL/GenBank/DDBJ databases">
        <title>A chromosome-level genome assembly of the parasitoid wasp Eretmocerus hayati.</title>
        <authorList>
            <person name="Zhong Y."/>
            <person name="Liu S."/>
            <person name="Liu Y."/>
        </authorList>
    </citation>
    <scope>NUCLEOTIDE SEQUENCE</scope>
    <source>
        <strain evidence="1">ZJU_SS_LIU_2023</strain>
    </source>
</reference>
<dbReference type="Proteomes" id="UP001239111">
    <property type="component" value="Chromosome 1"/>
</dbReference>
<evidence type="ECO:0000313" key="1">
    <source>
        <dbReference type="EMBL" id="KAJ8682430.1"/>
    </source>
</evidence>
<accession>A0ACC2PG82</accession>
<evidence type="ECO:0000313" key="2">
    <source>
        <dbReference type="Proteomes" id="UP001239111"/>
    </source>
</evidence>